<accession>A0A6A6TJD1</accession>
<feature type="compositionally biased region" description="Polar residues" evidence="1">
    <location>
        <begin position="1"/>
        <end position="14"/>
    </location>
</feature>
<protein>
    <submittedName>
        <fullName evidence="2">Uncharacterized protein</fullName>
    </submittedName>
</protein>
<evidence type="ECO:0000313" key="3">
    <source>
        <dbReference type="Proteomes" id="UP000799324"/>
    </source>
</evidence>
<dbReference type="EMBL" id="MU004301">
    <property type="protein sequence ID" value="KAF2660139.1"/>
    <property type="molecule type" value="Genomic_DNA"/>
</dbReference>
<feature type="compositionally biased region" description="Polar residues" evidence="1">
    <location>
        <begin position="172"/>
        <end position="189"/>
    </location>
</feature>
<name>A0A6A6TJD1_9PLEO</name>
<feature type="region of interest" description="Disordered" evidence="1">
    <location>
        <begin position="153"/>
        <end position="222"/>
    </location>
</feature>
<feature type="region of interest" description="Disordered" evidence="1">
    <location>
        <begin position="1"/>
        <end position="73"/>
    </location>
</feature>
<feature type="region of interest" description="Disordered" evidence="1">
    <location>
        <begin position="228"/>
        <end position="247"/>
    </location>
</feature>
<dbReference type="Proteomes" id="UP000799324">
    <property type="component" value="Unassembled WGS sequence"/>
</dbReference>
<keyword evidence="3" id="KW-1185">Reference proteome</keyword>
<dbReference type="AlphaFoldDB" id="A0A6A6TJD1"/>
<evidence type="ECO:0000313" key="2">
    <source>
        <dbReference type="EMBL" id="KAF2660139.1"/>
    </source>
</evidence>
<organism evidence="2 3">
    <name type="scientific">Lophiostoma macrostomum CBS 122681</name>
    <dbReference type="NCBI Taxonomy" id="1314788"/>
    <lineage>
        <taxon>Eukaryota</taxon>
        <taxon>Fungi</taxon>
        <taxon>Dikarya</taxon>
        <taxon>Ascomycota</taxon>
        <taxon>Pezizomycotina</taxon>
        <taxon>Dothideomycetes</taxon>
        <taxon>Pleosporomycetidae</taxon>
        <taxon>Pleosporales</taxon>
        <taxon>Lophiostomataceae</taxon>
        <taxon>Lophiostoma</taxon>
    </lineage>
</organism>
<sequence>MDSVTIDNDGTAANGNGKLIREATTPTIHKVPEHGRVNGEAPENGGTPANGKISANGKAPASGSVSETAISSENRKRPVNYNAAQNGVTNNTAETNAHGPIEETPLYYACVVEPLRRRRIYWSEGHSRGRALKELLRTLELKVYGRLIVDQVKEGSKKKPGRKASCGDKTKYNVNSQGKVEQFQGWQSRQRSKSDKIGLPGLTTREWTNVGPPTHNSLEHDTRDISEDAPEEEAMVTEQQEEDGAQPEKDFLKAVEMIELGVADLLKKAAPDNAISDLRVEELTARLLMGLGERGVVITMDQLADDESTGKF</sequence>
<feature type="compositionally biased region" description="Polar residues" evidence="1">
    <location>
        <begin position="63"/>
        <end position="72"/>
    </location>
</feature>
<gene>
    <name evidence="2" type="ORF">K491DRAFT_91188</name>
</gene>
<feature type="compositionally biased region" description="Acidic residues" evidence="1">
    <location>
        <begin position="228"/>
        <end position="245"/>
    </location>
</feature>
<proteinExistence type="predicted"/>
<evidence type="ECO:0000256" key="1">
    <source>
        <dbReference type="SAM" id="MobiDB-lite"/>
    </source>
</evidence>
<reference evidence="2" key="1">
    <citation type="journal article" date="2020" name="Stud. Mycol.">
        <title>101 Dothideomycetes genomes: a test case for predicting lifestyles and emergence of pathogens.</title>
        <authorList>
            <person name="Haridas S."/>
            <person name="Albert R."/>
            <person name="Binder M."/>
            <person name="Bloem J."/>
            <person name="Labutti K."/>
            <person name="Salamov A."/>
            <person name="Andreopoulos B."/>
            <person name="Baker S."/>
            <person name="Barry K."/>
            <person name="Bills G."/>
            <person name="Bluhm B."/>
            <person name="Cannon C."/>
            <person name="Castanera R."/>
            <person name="Culley D."/>
            <person name="Daum C."/>
            <person name="Ezra D."/>
            <person name="Gonzalez J."/>
            <person name="Henrissat B."/>
            <person name="Kuo A."/>
            <person name="Liang C."/>
            <person name="Lipzen A."/>
            <person name="Lutzoni F."/>
            <person name="Magnuson J."/>
            <person name="Mondo S."/>
            <person name="Nolan M."/>
            <person name="Ohm R."/>
            <person name="Pangilinan J."/>
            <person name="Park H.-J."/>
            <person name="Ramirez L."/>
            <person name="Alfaro M."/>
            <person name="Sun H."/>
            <person name="Tritt A."/>
            <person name="Yoshinaga Y."/>
            <person name="Zwiers L.-H."/>
            <person name="Turgeon B."/>
            <person name="Goodwin S."/>
            <person name="Spatafora J."/>
            <person name="Crous P."/>
            <person name="Grigoriev I."/>
        </authorList>
    </citation>
    <scope>NUCLEOTIDE SEQUENCE</scope>
    <source>
        <strain evidence="2">CBS 122681</strain>
    </source>
</reference>